<dbReference type="AlphaFoldDB" id="A0AAW9DT41"/>
<evidence type="ECO:0000256" key="1">
    <source>
        <dbReference type="SAM" id="SignalP"/>
    </source>
</evidence>
<dbReference type="CDD" id="cd05483">
    <property type="entry name" value="retropepsin_like_bacteria"/>
    <property type="match status" value="1"/>
</dbReference>
<sequence>MKLGLTAFVTATMLSLAGCAGGSCKPQPVALLNTAFHHSEMPIVHTTMNGVRIDTLIDTGGQYSTVSPRVASRLNLPVAADKSVTFGGVGGTMFTSVATVHRYQLGASQGRKILLPVLGLSTQKLPDGHELGGIIGNDILRYYDIDMDLPAQQVFLINTMGCRSVVPWGGPLHPVSFGMADDGAPVVPLTLDGKTLTAIVDTGAGLSTMSSYLFRASGFAGEDLPVIGHAHLVGIGDEPVTAPVYRFNSLTIGGVIWHHPVIAVGGAYSGNIAAHMILGDNFTSRHELYISNATHQLFVR</sequence>
<dbReference type="GO" id="GO:0006508">
    <property type="term" value="P:proteolysis"/>
    <property type="evidence" value="ECO:0007669"/>
    <property type="project" value="UniProtKB-KW"/>
</dbReference>
<dbReference type="Gene3D" id="2.40.70.10">
    <property type="entry name" value="Acid Proteases"/>
    <property type="match status" value="2"/>
</dbReference>
<keyword evidence="2" id="KW-0378">Hydrolase</keyword>
<dbReference type="SUPFAM" id="SSF50630">
    <property type="entry name" value="Acid proteases"/>
    <property type="match status" value="2"/>
</dbReference>
<reference evidence="2 3" key="1">
    <citation type="submission" date="2023-11" db="EMBL/GenBank/DDBJ databases">
        <title>MicrobeMod: A computational toolkit for identifying prokaryotic methylation and restriction-modification with nanopore sequencing.</title>
        <authorList>
            <person name="Crits-Christoph A."/>
            <person name="Kang S.C."/>
            <person name="Lee H."/>
            <person name="Ostrov N."/>
        </authorList>
    </citation>
    <scope>NUCLEOTIDE SEQUENCE [LARGE SCALE GENOMIC DNA]</scope>
    <source>
        <strain evidence="2 3">DSMZ 700</strain>
    </source>
</reference>
<comment type="caution">
    <text evidence="2">The sequence shown here is derived from an EMBL/GenBank/DDBJ whole genome shotgun (WGS) entry which is preliminary data.</text>
</comment>
<dbReference type="PROSITE" id="PS51257">
    <property type="entry name" value="PROKAR_LIPOPROTEIN"/>
    <property type="match status" value="1"/>
</dbReference>
<protein>
    <submittedName>
        <fullName evidence="2">Retroviral-like aspartic protease family protein</fullName>
        <ecNumber evidence="2">3.4.23.-</ecNumber>
    </submittedName>
</protein>
<dbReference type="Pfam" id="PF13650">
    <property type="entry name" value="Asp_protease_2"/>
    <property type="match status" value="2"/>
</dbReference>
<evidence type="ECO:0000313" key="3">
    <source>
        <dbReference type="Proteomes" id="UP001279553"/>
    </source>
</evidence>
<dbReference type="EMBL" id="JAWXYB010000018">
    <property type="protein sequence ID" value="MDX5931477.1"/>
    <property type="molecule type" value="Genomic_DNA"/>
</dbReference>
<dbReference type="InterPro" id="IPR021109">
    <property type="entry name" value="Peptidase_aspartic_dom_sf"/>
</dbReference>
<keyword evidence="1" id="KW-0732">Signal</keyword>
<keyword evidence="2" id="KW-0645">Protease</keyword>
<dbReference type="GO" id="GO:0008233">
    <property type="term" value="F:peptidase activity"/>
    <property type="evidence" value="ECO:0007669"/>
    <property type="project" value="UniProtKB-KW"/>
</dbReference>
<dbReference type="EC" id="3.4.23.-" evidence="2"/>
<evidence type="ECO:0000313" key="2">
    <source>
        <dbReference type="EMBL" id="MDX5931477.1"/>
    </source>
</evidence>
<feature type="signal peptide" evidence="1">
    <location>
        <begin position="1"/>
        <end position="20"/>
    </location>
</feature>
<keyword evidence="3" id="KW-1185">Reference proteome</keyword>
<feature type="chain" id="PRO_5043645366" evidence="1">
    <location>
        <begin position="21"/>
        <end position="300"/>
    </location>
</feature>
<dbReference type="Proteomes" id="UP001279553">
    <property type="component" value="Unassembled WGS sequence"/>
</dbReference>
<gene>
    <name evidence="2" type="ORF">SIL87_11925</name>
</gene>
<name>A0AAW9DT41_ACIAO</name>
<accession>A0AAW9DT41</accession>
<dbReference type="RefSeq" id="WP_319614388.1">
    <property type="nucleotide sequence ID" value="NZ_JAWXYB010000018.1"/>
</dbReference>
<organism evidence="2 3">
    <name type="scientific">Acidiphilium acidophilum</name>
    <name type="common">Thiobacillus acidophilus</name>
    <dbReference type="NCBI Taxonomy" id="76588"/>
    <lineage>
        <taxon>Bacteria</taxon>
        <taxon>Pseudomonadati</taxon>
        <taxon>Pseudomonadota</taxon>
        <taxon>Alphaproteobacteria</taxon>
        <taxon>Acetobacterales</taxon>
        <taxon>Acidocellaceae</taxon>
        <taxon>Acidiphilium</taxon>
    </lineage>
</organism>
<dbReference type="InterPro" id="IPR034122">
    <property type="entry name" value="Retropepsin-like_bacterial"/>
</dbReference>
<proteinExistence type="predicted"/>